<proteinExistence type="predicted"/>
<dbReference type="Proteomes" id="UP000193689">
    <property type="component" value="Unassembled WGS sequence"/>
</dbReference>
<keyword evidence="3" id="KW-1185">Reference proteome</keyword>
<sequence length="281" mass="32342">MDMKLEPYAIFNDAFGTQPTAGHYTTFWPFPRLPAELRTQIWTECIPARRFIRVLLDNDRVEVFPELYTTKNELGNVISGWPYRVRAAGSKEWSPDTLARVNREASNVFRRICRICANPYPVHSPTYLDRNPRPIKADLTQVAVSTDPRRNVFLWNRFKANFGVGRQIDVRYILTAMPSTQSAILGHAGFVEVLQRDDEIWADWTAKLGQQVWGERMDQEEYEAQRISLPQAARFWSFPQEAFGDVPDIDEIDFMGTAAWEPKMVKDLSGFHPGIGVFNLP</sequence>
<dbReference type="InParanoid" id="A0A1Y2EIG6"/>
<dbReference type="InterPro" id="IPR045518">
    <property type="entry name" value="2EXR"/>
</dbReference>
<comment type="caution">
    <text evidence="2">The sequence shown here is derived from an EMBL/GenBank/DDBJ whole genome shotgun (WGS) entry which is preliminary data.</text>
</comment>
<reference evidence="2 3" key="1">
    <citation type="submission" date="2016-07" db="EMBL/GenBank/DDBJ databases">
        <title>Pervasive Adenine N6-methylation of Active Genes in Fungi.</title>
        <authorList>
            <consortium name="DOE Joint Genome Institute"/>
            <person name="Mondo S.J."/>
            <person name="Dannebaum R.O."/>
            <person name="Kuo R.C."/>
            <person name="Labutti K."/>
            <person name="Haridas S."/>
            <person name="Kuo A."/>
            <person name="Salamov A."/>
            <person name="Ahrendt S.R."/>
            <person name="Lipzen A."/>
            <person name="Sullivan W."/>
            <person name="Andreopoulos W.B."/>
            <person name="Clum A."/>
            <person name="Lindquist E."/>
            <person name="Daum C."/>
            <person name="Ramamoorthy G.K."/>
            <person name="Gryganskyi A."/>
            <person name="Culley D."/>
            <person name="Magnuson J.K."/>
            <person name="James T.Y."/>
            <person name="O'Malley M.A."/>
            <person name="Stajich J.E."/>
            <person name="Spatafora J.W."/>
            <person name="Visel A."/>
            <person name="Grigoriev I.V."/>
        </authorList>
    </citation>
    <scope>NUCLEOTIDE SEQUENCE [LARGE SCALE GENOMIC DNA]</scope>
    <source>
        <strain evidence="2 3">CBS 129021</strain>
    </source>
</reference>
<evidence type="ECO:0000313" key="3">
    <source>
        <dbReference type="Proteomes" id="UP000193689"/>
    </source>
</evidence>
<dbReference type="RefSeq" id="XP_040720945.1">
    <property type="nucleotide sequence ID" value="XM_040865146.1"/>
</dbReference>
<gene>
    <name evidence="2" type="ORF">BCR38DRAFT_519772</name>
</gene>
<dbReference type="Pfam" id="PF20150">
    <property type="entry name" value="2EXR"/>
    <property type="match status" value="1"/>
</dbReference>
<evidence type="ECO:0000313" key="2">
    <source>
        <dbReference type="EMBL" id="ORY71353.1"/>
    </source>
</evidence>
<dbReference type="GeneID" id="63781358"/>
<dbReference type="AlphaFoldDB" id="A0A1Y2EIG6"/>
<organism evidence="2 3">
    <name type="scientific">Pseudomassariella vexata</name>
    <dbReference type="NCBI Taxonomy" id="1141098"/>
    <lineage>
        <taxon>Eukaryota</taxon>
        <taxon>Fungi</taxon>
        <taxon>Dikarya</taxon>
        <taxon>Ascomycota</taxon>
        <taxon>Pezizomycotina</taxon>
        <taxon>Sordariomycetes</taxon>
        <taxon>Xylariomycetidae</taxon>
        <taxon>Amphisphaeriales</taxon>
        <taxon>Pseudomassariaceae</taxon>
        <taxon>Pseudomassariella</taxon>
    </lineage>
</organism>
<accession>A0A1Y2EIG6</accession>
<evidence type="ECO:0000259" key="1">
    <source>
        <dbReference type="Pfam" id="PF20150"/>
    </source>
</evidence>
<protein>
    <recommendedName>
        <fullName evidence="1">2EXR domain-containing protein</fullName>
    </recommendedName>
</protein>
<name>A0A1Y2EIG6_9PEZI</name>
<dbReference type="EMBL" id="MCFJ01000001">
    <property type="protein sequence ID" value="ORY71353.1"/>
    <property type="molecule type" value="Genomic_DNA"/>
</dbReference>
<dbReference type="OrthoDB" id="3473305at2759"/>
<feature type="domain" description="2EXR" evidence="1">
    <location>
        <begin position="27"/>
        <end position="121"/>
    </location>
</feature>